<evidence type="ECO:0000313" key="1">
    <source>
        <dbReference type="EMBL" id="GAA3560896.1"/>
    </source>
</evidence>
<comment type="caution">
    <text evidence="1">The sequence shown here is derived from an EMBL/GenBank/DDBJ whole genome shotgun (WGS) entry which is preliminary data.</text>
</comment>
<protein>
    <recommendedName>
        <fullName evidence="3">Redoxin domain-containing protein</fullName>
    </recommendedName>
</protein>
<dbReference type="RefSeq" id="WP_345004694.1">
    <property type="nucleotide sequence ID" value="NZ_BAABCY010000031.1"/>
</dbReference>
<reference evidence="2" key="1">
    <citation type="journal article" date="2019" name="Int. J. Syst. Evol. Microbiol.">
        <title>The Global Catalogue of Microorganisms (GCM) 10K type strain sequencing project: providing services to taxonomists for standard genome sequencing and annotation.</title>
        <authorList>
            <consortium name="The Broad Institute Genomics Platform"/>
            <consortium name="The Broad Institute Genome Sequencing Center for Infectious Disease"/>
            <person name="Wu L."/>
            <person name="Ma J."/>
        </authorList>
    </citation>
    <scope>NUCLEOTIDE SEQUENCE [LARGE SCALE GENOMIC DNA]</scope>
    <source>
        <strain evidence="2">JCM 17111</strain>
    </source>
</reference>
<accession>A0ABP6X3H3</accession>
<evidence type="ECO:0008006" key="3">
    <source>
        <dbReference type="Google" id="ProtNLM"/>
    </source>
</evidence>
<name>A0ABP6X3H3_9FLAO</name>
<organism evidence="1 2">
    <name type="scientific">Snuella lapsa</name>
    <dbReference type="NCBI Taxonomy" id="870481"/>
    <lineage>
        <taxon>Bacteria</taxon>
        <taxon>Pseudomonadati</taxon>
        <taxon>Bacteroidota</taxon>
        <taxon>Flavobacteriia</taxon>
        <taxon>Flavobacteriales</taxon>
        <taxon>Flavobacteriaceae</taxon>
        <taxon>Snuella</taxon>
    </lineage>
</organism>
<dbReference type="Proteomes" id="UP001500954">
    <property type="component" value="Unassembled WGS sequence"/>
</dbReference>
<dbReference type="EMBL" id="BAABCY010000031">
    <property type="protein sequence ID" value="GAA3560896.1"/>
    <property type="molecule type" value="Genomic_DNA"/>
</dbReference>
<sequence>MKHKRLFCARSAILLLALLGFIFFNEFKLTRHLSLKNTDEIENLRSRVLFQSNFSGFFNFSTDYYIQTINGDSKSIVDVFSDLTVVLYISTNQCTSCIDDSIEKIQERLKKHPNLEYIIFSSGFTLRELMLIKTNKKLKASIYSITNNRSHFFNKMDKALFPYYFTVNSNLEVSNIFFPQKSSSILEVRYFERLSSLK</sequence>
<proteinExistence type="predicted"/>
<gene>
    <name evidence="1" type="ORF">GCM10022395_09490</name>
</gene>
<keyword evidence="2" id="KW-1185">Reference proteome</keyword>
<evidence type="ECO:0000313" key="2">
    <source>
        <dbReference type="Proteomes" id="UP001500954"/>
    </source>
</evidence>